<evidence type="ECO:0000313" key="3">
    <source>
        <dbReference type="Proteomes" id="UP000657918"/>
    </source>
</evidence>
<reference evidence="2 3" key="1">
    <citation type="submission" date="2020-10" db="EMBL/GenBank/DDBJ databases">
        <title>Plant Genome Project.</title>
        <authorList>
            <person name="Zhang R.-G."/>
        </authorList>
    </citation>
    <scope>NUCLEOTIDE SEQUENCE [LARGE SCALE GENOMIC DNA]</scope>
    <source>
        <strain evidence="2">FAFU-HL-1</strain>
        <tissue evidence="2">Leaf</tissue>
    </source>
</reference>
<proteinExistence type="predicted"/>
<feature type="region of interest" description="Disordered" evidence="1">
    <location>
        <begin position="132"/>
        <end position="153"/>
    </location>
</feature>
<dbReference type="AlphaFoldDB" id="A0A835J8N5"/>
<keyword evidence="3" id="KW-1185">Reference proteome</keyword>
<name>A0A835J8N5_9ROSI</name>
<dbReference type="Proteomes" id="UP000657918">
    <property type="component" value="Chromosome 16"/>
</dbReference>
<dbReference type="EMBL" id="JADGMS010000016">
    <property type="protein sequence ID" value="KAF9666662.1"/>
    <property type="molecule type" value="Genomic_DNA"/>
</dbReference>
<evidence type="ECO:0000256" key="1">
    <source>
        <dbReference type="SAM" id="MobiDB-lite"/>
    </source>
</evidence>
<protein>
    <submittedName>
        <fullName evidence="2">Uncharacterized protein</fullName>
    </submittedName>
</protein>
<feature type="region of interest" description="Disordered" evidence="1">
    <location>
        <begin position="1"/>
        <end position="28"/>
    </location>
</feature>
<feature type="compositionally biased region" description="Polar residues" evidence="1">
    <location>
        <begin position="1"/>
        <end position="11"/>
    </location>
</feature>
<accession>A0A835J8N5</accession>
<sequence>MKMMSSSTNQAHMPKLGIKRGRKPVAENSTCNVNWKDRSTYQKRHGPSRRMHMGGNISEGDQEISHSLAIFEKAPIRKRNVLLEFISHPIPTEKRVDSISSVMYVSLLTNLSFYGLNVTVEMLSTWSNAKFKRSQRDGGKGDESAEKNGRRRRRKRRTWRYDKLFGWSVSELIKDLPGDRMYA</sequence>
<gene>
    <name evidence="2" type="ORF">SADUNF_Sadunf16G0252100</name>
</gene>
<comment type="caution">
    <text evidence="2">The sequence shown here is derived from an EMBL/GenBank/DDBJ whole genome shotgun (WGS) entry which is preliminary data.</text>
</comment>
<organism evidence="2 3">
    <name type="scientific">Salix dunnii</name>
    <dbReference type="NCBI Taxonomy" id="1413687"/>
    <lineage>
        <taxon>Eukaryota</taxon>
        <taxon>Viridiplantae</taxon>
        <taxon>Streptophyta</taxon>
        <taxon>Embryophyta</taxon>
        <taxon>Tracheophyta</taxon>
        <taxon>Spermatophyta</taxon>
        <taxon>Magnoliopsida</taxon>
        <taxon>eudicotyledons</taxon>
        <taxon>Gunneridae</taxon>
        <taxon>Pentapetalae</taxon>
        <taxon>rosids</taxon>
        <taxon>fabids</taxon>
        <taxon>Malpighiales</taxon>
        <taxon>Salicaceae</taxon>
        <taxon>Saliceae</taxon>
        <taxon>Salix</taxon>
    </lineage>
</organism>
<evidence type="ECO:0000313" key="2">
    <source>
        <dbReference type="EMBL" id="KAF9666662.1"/>
    </source>
</evidence>
<feature type="compositionally biased region" description="Basic and acidic residues" evidence="1">
    <location>
        <begin position="134"/>
        <end position="148"/>
    </location>
</feature>